<dbReference type="InterPro" id="IPR047205">
    <property type="entry name" value="RMP1"/>
</dbReference>
<keyword evidence="4" id="KW-1185">Reference proteome</keyword>
<dbReference type="PANTHER" id="PTHR37792:SF1">
    <property type="entry name" value="RIBONUCLEASE MRP PROTEIN SUBUNIT RMP1"/>
    <property type="match status" value="1"/>
</dbReference>
<evidence type="ECO:0000313" key="4">
    <source>
        <dbReference type="Proteomes" id="UP000050424"/>
    </source>
</evidence>
<dbReference type="Pfam" id="PF20945">
    <property type="entry name" value="RMP1"/>
    <property type="match status" value="1"/>
</dbReference>
<feature type="domain" description="RNase MRP protein 1 RNA binding" evidence="2">
    <location>
        <begin position="46"/>
        <end position="135"/>
    </location>
</feature>
<feature type="compositionally biased region" description="Low complexity" evidence="1">
    <location>
        <begin position="15"/>
        <end position="30"/>
    </location>
</feature>
<dbReference type="GO" id="GO:0000172">
    <property type="term" value="C:ribonuclease MRP complex"/>
    <property type="evidence" value="ECO:0007669"/>
    <property type="project" value="InterPro"/>
</dbReference>
<dbReference type="OrthoDB" id="5414547at2759"/>
<dbReference type="STRING" id="78410.A0A0P7B3J9"/>
<dbReference type="GO" id="GO:0042134">
    <property type="term" value="F:rRNA primary transcript binding"/>
    <property type="evidence" value="ECO:0007669"/>
    <property type="project" value="InterPro"/>
</dbReference>
<evidence type="ECO:0000259" key="2">
    <source>
        <dbReference type="Pfam" id="PF20945"/>
    </source>
</evidence>
<proteinExistence type="predicted"/>
<dbReference type="AlphaFoldDB" id="A0A0P7B3J9"/>
<feature type="region of interest" description="Disordered" evidence="1">
    <location>
        <begin position="145"/>
        <end position="180"/>
    </location>
</feature>
<dbReference type="PANTHER" id="PTHR37792">
    <property type="entry name" value="RIBONUCLEASE MRP PROTEIN SUBUNIT RMP1"/>
    <property type="match status" value="1"/>
</dbReference>
<feature type="region of interest" description="Disordered" evidence="1">
    <location>
        <begin position="193"/>
        <end position="249"/>
    </location>
</feature>
<gene>
    <name evidence="3" type="ORF">AK830_g10490</name>
</gene>
<feature type="compositionally biased region" description="Polar residues" evidence="1">
    <location>
        <begin position="151"/>
        <end position="174"/>
    </location>
</feature>
<evidence type="ECO:0000256" key="1">
    <source>
        <dbReference type="SAM" id="MobiDB-lite"/>
    </source>
</evidence>
<sequence>MKPRARSGPFSKHQPASSTKSASSPSTPSTETLSHIHASLTPLLSILHAAAHRHRNQHSASHWWAAFALLRRATRNLAAALLRRPRRADHDIPAVVHAKWMACHIISRAYIAFTQLAADNQHAPLGLLLLAVLARINHLLSDLVPSDHNTKSVSTPAVPTSLTPGPNPAPSSISRPDGDVDMGVAVSREELALPMTSSREVECPTVKGSGPEQPKIKKLAKATTKEAAKDKKKKKKKGGDALSSLFGSL</sequence>
<dbReference type="EMBL" id="LKCW01000219">
    <property type="protein sequence ID" value="KPM36077.1"/>
    <property type="molecule type" value="Genomic_DNA"/>
</dbReference>
<accession>A0A0P7B3J9</accession>
<organism evidence="3 4">
    <name type="scientific">Neonectria ditissima</name>
    <dbReference type="NCBI Taxonomy" id="78410"/>
    <lineage>
        <taxon>Eukaryota</taxon>
        <taxon>Fungi</taxon>
        <taxon>Dikarya</taxon>
        <taxon>Ascomycota</taxon>
        <taxon>Pezizomycotina</taxon>
        <taxon>Sordariomycetes</taxon>
        <taxon>Hypocreomycetidae</taxon>
        <taxon>Hypocreales</taxon>
        <taxon>Nectriaceae</taxon>
        <taxon>Neonectria</taxon>
    </lineage>
</organism>
<dbReference type="GO" id="GO:0000466">
    <property type="term" value="P:maturation of 5.8S rRNA from tricistronic rRNA transcript (SSU-rRNA, 5.8S rRNA, LSU-rRNA)"/>
    <property type="evidence" value="ECO:0007669"/>
    <property type="project" value="TreeGrafter"/>
</dbReference>
<dbReference type="Proteomes" id="UP000050424">
    <property type="component" value="Unassembled WGS sequence"/>
</dbReference>
<reference evidence="3 4" key="1">
    <citation type="submission" date="2015-09" db="EMBL/GenBank/DDBJ databases">
        <title>Draft genome of a European isolate of the apple canker pathogen Neonectria ditissima.</title>
        <authorList>
            <person name="Gomez-Cortecero A."/>
            <person name="Harrison R.J."/>
            <person name="Armitage A.D."/>
        </authorList>
    </citation>
    <scope>NUCLEOTIDE SEQUENCE [LARGE SCALE GENOMIC DNA]</scope>
    <source>
        <strain evidence="3 4">R09/05</strain>
    </source>
</reference>
<comment type="caution">
    <text evidence="3">The sequence shown here is derived from an EMBL/GenBank/DDBJ whole genome shotgun (WGS) entry which is preliminary data.</text>
</comment>
<dbReference type="GO" id="GO:0000294">
    <property type="term" value="P:nuclear-transcribed mRNA catabolic process, RNase MRP-dependent"/>
    <property type="evidence" value="ECO:0007669"/>
    <property type="project" value="TreeGrafter"/>
</dbReference>
<protein>
    <recommendedName>
        <fullName evidence="2">RNase MRP protein 1 RNA binding domain-containing protein</fullName>
    </recommendedName>
</protein>
<name>A0A0P7B3J9_9HYPO</name>
<feature type="region of interest" description="Disordered" evidence="1">
    <location>
        <begin position="1"/>
        <end position="32"/>
    </location>
</feature>
<dbReference type="InterPro" id="IPR047204">
    <property type="entry name" value="RMP1_RBD"/>
</dbReference>
<evidence type="ECO:0000313" key="3">
    <source>
        <dbReference type="EMBL" id="KPM36077.1"/>
    </source>
</evidence>